<comment type="caution">
    <text evidence="8">The sequence shown here is derived from an EMBL/GenBank/DDBJ whole genome shotgun (WGS) entry which is preliminary data.</text>
</comment>
<sequence>MGSDGSDLYAQRADLLRYVGRRVDDPALREDIVQEAYLRLLTYQAKPDANVTNVVAFLRRISINLVRDYFRRSGRGMATELSEDLPCPRSDLESQAEQRQLIVIVAGVLGRMPGLRREVFIARRLHGASAREVAERLGISPGAVDTHVARAVLDLHRAMATLEKRGASAGR</sequence>
<dbReference type="InterPro" id="IPR007627">
    <property type="entry name" value="RNA_pol_sigma70_r2"/>
</dbReference>
<organism evidence="8 9">
    <name type="scientific">Sphingomonas colocasiae</name>
    <dbReference type="NCBI Taxonomy" id="1848973"/>
    <lineage>
        <taxon>Bacteria</taxon>
        <taxon>Pseudomonadati</taxon>
        <taxon>Pseudomonadota</taxon>
        <taxon>Alphaproteobacteria</taxon>
        <taxon>Sphingomonadales</taxon>
        <taxon>Sphingomonadaceae</taxon>
        <taxon>Sphingomonas</taxon>
    </lineage>
</organism>
<protein>
    <submittedName>
        <fullName evidence="8">RNA polymerase sigma factor</fullName>
    </submittedName>
</protein>
<dbReference type="InterPro" id="IPR039425">
    <property type="entry name" value="RNA_pol_sigma-70-like"/>
</dbReference>
<dbReference type="InterPro" id="IPR014284">
    <property type="entry name" value="RNA_pol_sigma-70_dom"/>
</dbReference>
<evidence type="ECO:0000313" key="8">
    <source>
        <dbReference type="EMBL" id="MBY8824368.1"/>
    </source>
</evidence>
<dbReference type="NCBIfam" id="TIGR02937">
    <property type="entry name" value="sigma70-ECF"/>
    <property type="match status" value="1"/>
</dbReference>
<feature type="domain" description="RNA polymerase sigma-70 region 2" evidence="6">
    <location>
        <begin position="12"/>
        <end position="75"/>
    </location>
</feature>
<dbReference type="InterPro" id="IPR036388">
    <property type="entry name" value="WH-like_DNA-bd_sf"/>
</dbReference>
<dbReference type="InterPro" id="IPR013325">
    <property type="entry name" value="RNA_pol_sigma_r2"/>
</dbReference>
<feature type="domain" description="RNA polymerase sigma factor 70 region 4 type 2" evidence="7">
    <location>
        <begin position="108"/>
        <end position="154"/>
    </location>
</feature>
<name>A0ABS7PSV2_9SPHN</name>
<dbReference type="Gene3D" id="1.10.1740.10">
    <property type="match status" value="1"/>
</dbReference>
<accession>A0ABS7PSV2</accession>
<evidence type="ECO:0000313" key="9">
    <source>
        <dbReference type="Proteomes" id="UP000706039"/>
    </source>
</evidence>
<keyword evidence="5" id="KW-0804">Transcription</keyword>
<keyword evidence="4" id="KW-0238">DNA-binding</keyword>
<evidence type="ECO:0000256" key="2">
    <source>
        <dbReference type="ARBA" id="ARBA00023015"/>
    </source>
</evidence>
<dbReference type="InterPro" id="IPR013324">
    <property type="entry name" value="RNA_pol_sigma_r3/r4-like"/>
</dbReference>
<evidence type="ECO:0000259" key="6">
    <source>
        <dbReference type="Pfam" id="PF04542"/>
    </source>
</evidence>
<keyword evidence="2" id="KW-0805">Transcription regulation</keyword>
<reference evidence="8 9" key="1">
    <citation type="submission" date="2021-08" db="EMBL/GenBank/DDBJ databases">
        <authorList>
            <person name="Tuo L."/>
        </authorList>
    </citation>
    <scope>NUCLEOTIDE SEQUENCE [LARGE SCALE GENOMIC DNA]</scope>
    <source>
        <strain evidence="8 9">JCM 31229</strain>
    </source>
</reference>
<dbReference type="Proteomes" id="UP000706039">
    <property type="component" value="Unassembled WGS sequence"/>
</dbReference>
<dbReference type="PANTHER" id="PTHR43133:SF8">
    <property type="entry name" value="RNA POLYMERASE SIGMA FACTOR HI_1459-RELATED"/>
    <property type="match status" value="1"/>
</dbReference>
<dbReference type="PANTHER" id="PTHR43133">
    <property type="entry name" value="RNA POLYMERASE ECF-TYPE SIGMA FACTO"/>
    <property type="match status" value="1"/>
</dbReference>
<evidence type="ECO:0000256" key="5">
    <source>
        <dbReference type="ARBA" id="ARBA00023163"/>
    </source>
</evidence>
<evidence type="ECO:0000256" key="4">
    <source>
        <dbReference type="ARBA" id="ARBA00023125"/>
    </source>
</evidence>
<keyword evidence="9" id="KW-1185">Reference proteome</keyword>
<dbReference type="Pfam" id="PF08281">
    <property type="entry name" value="Sigma70_r4_2"/>
    <property type="match status" value="1"/>
</dbReference>
<dbReference type="RefSeq" id="WP_222991481.1">
    <property type="nucleotide sequence ID" value="NZ_JAINVV010000009.1"/>
</dbReference>
<comment type="similarity">
    <text evidence="1">Belongs to the sigma-70 factor family. ECF subfamily.</text>
</comment>
<dbReference type="SUPFAM" id="SSF88659">
    <property type="entry name" value="Sigma3 and sigma4 domains of RNA polymerase sigma factors"/>
    <property type="match status" value="1"/>
</dbReference>
<evidence type="ECO:0000256" key="1">
    <source>
        <dbReference type="ARBA" id="ARBA00010641"/>
    </source>
</evidence>
<dbReference type="Pfam" id="PF04542">
    <property type="entry name" value="Sigma70_r2"/>
    <property type="match status" value="1"/>
</dbReference>
<proteinExistence type="inferred from homology"/>
<evidence type="ECO:0000259" key="7">
    <source>
        <dbReference type="Pfam" id="PF08281"/>
    </source>
</evidence>
<keyword evidence="3" id="KW-0731">Sigma factor</keyword>
<dbReference type="SUPFAM" id="SSF88946">
    <property type="entry name" value="Sigma2 domain of RNA polymerase sigma factors"/>
    <property type="match status" value="1"/>
</dbReference>
<dbReference type="InterPro" id="IPR013249">
    <property type="entry name" value="RNA_pol_sigma70_r4_t2"/>
</dbReference>
<dbReference type="Gene3D" id="1.10.10.10">
    <property type="entry name" value="Winged helix-like DNA-binding domain superfamily/Winged helix DNA-binding domain"/>
    <property type="match status" value="1"/>
</dbReference>
<evidence type="ECO:0000256" key="3">
    <source>
        <dbReference type="ARBA" id="ARBA00023082"/>
    </source>
</evidence>
<gene>
    <name evidence="8" type="ORF">K7G82_18835</name>
</gene>
<dbReference type="EMBL" id="JAINVV010000009">
    <property type="protein sequence ID" value="MBY8824368.1"/>
    <property type="molecule type" value="Genomic_DNA"/>
</dbReference>